<dbReference type="AlphaFoldDB" id="A0A8H4VLX1"/>
<dbReference type="OrthoDB" id="3564444at2759"/>
<gene>
    <name evidence="2" type="ORF">G7Y89_g15353</name>
</gene>
<comment type="caution">
    <text evidence="2">The sequence shown here is derived from an EMBL/GenBank/DDBJ whole genome shotgun (WGS) entry which is preliminary data.</text>
</comment>
<organism evidence="2 3">
    <name type="scientific">Cudoniella acicularis</name>
    <dbReference type="NCBI Taxonomy" id="354080"/>
    <lineage>
        <taxon>Eukaryota</taxon>
        <taxon>Fungi</taxon>
        <taxon>Dikarya</taxon>
        <taxon>Ascomycota</taxon>
        <taxon>Pezizomycotina</taxon>
        <taxon>Leotiomycetes</taxon>
        <taxon>Helotiales</taxon>
        <taxon>Tricladiaceae</taxon>
        <taxon>Cudoniella</taxon>
    </lineage>
</organism>
<evidence type="ECO:0000313" key="3">
    <source>
        <dbReference type="Proteomes" id="UP000566819"/>
    </source>
</evidence>
<evidence type="ECO:0000256" key="1">
    <source>
        <dbReference type="SAM" id="MobiDB-lite"/>
    </source>
</evidence>
<reference evidence="2 3" key="1">
    <citation type="submission" date="2020-03" db="EMBL/GenBank/DDBJ databases">
        <title>Draft Genome Sequence of Cudoniella acicularis.</title>
        <authorList>
            <person name="Buettner E."/>
            <person name="Kellner H."/>
        </authorList>
    </citation>
    <scope>NUCLEOTIDE SEQUENCE [LARGE SCALE GENOMIC DNA]</scope>
    <source>
        <strain evidence="2 3">DSM 108380</strain>
    </source>
</reference>
<name>A0A8H4VLX1_9HELO</name>
<keyword evidence="3" id="KW-1185">Reference proteome</keyword>
<evidence type="ECO:0000313" key="2">
    <source>
        <dbReference type="EMBL" id="KAF4614382.1"/>
    </source>
</evidence>
<accession>A0A8H4VLX1</accession>
<dbReference type="Proteomes" id="UP000566819">
    <property type="component" value="Unassembled WGS sequence"/>
</dbReference>
<proteinExistence type="predicted"/>
<dbReference type="EMBL" id="JAAMPI010002350">
    <property type="protein sequence ID" value="KAF4614382.1"/>
    <property type="molecule type" value="Genomic_DNA"/>
</dbReference>
<sequence length="85" mass="9319">MRPMSFVPPNSPPPPWDGTYQGQPGAGGYFNAANQKPAYQYQEVPKEAPPMQEQYYPQGAAEMQGMPAPHAVEIHGTPINQQPPQ</sequence>
<protein>
    <submittedName>
        <fullName evidence="2">Uncharacterized protein</fullName>
    </submittedName>
</protein>
<feature type="region of interest" description="Disordered" evidence="1">
    <location>
        <begin position="1"/>
        <end position="26"/>
    </location>
</feature>